<keyword evidence="2" id="KW-1185">Reference proteome</keyword>
<protein>
    <submittedName>
        <fullName evidence="1">Uncharacterized protein</fullName>
    </submittedName>
</protein>
<evidence type="ECO:0000313" key="2">
    <source>
        <dbReference type="Proteomes" id="UP000657918"/>
    </source>
</evidence>
<reference evidence="1 2" key="1">
    <citation type="submission" date="2020-10" db="EMBL/GenBank/DDBJ databases">
        <title>Plant Genome Project.</title>
        <authorList>
            <person name="Zhang R.-G."/>
        </authorList>
    </citation>
    <scope>NUCLEOTIDE SEQUENCE [LARGE SCALE GENOMIC DNA]</scope>
    <source>
        <strain evidence="1">FAFU-HL-1</strain>
        <tissue evidence="1">Leaf</tissue>
    </source>
</reference>
<comment type="caution">
    <text evidence="1">The sequence shown here is derived from an EMBL/GenBank/DDBJ whole genome shotgun (WGS) entry which is preliminary data.</text>
</comment>
<dbReference type="AlphaFoldDB" id="A0A835J4S4"/>
<proteinExistence type="predicted"/>
<dbReference type="OrthoDB" id="10514421at2759"/>
<evidence type="ECO:0000313" key="1">
    <source>
        <dbReference type="EMBL" id="KAF9662019.1"/>
    </source>
</evidence>
<name>A0A835J4S4_9ROSI</name>
<dbReference type="EMBL" id="JADGMS010000018">
    <property type="protein sequence ID" value="KAF9662019.1"/>
    <property type="molecule type" value="Genomic_DNA"/>
</dbReference>
<organism evidence="1 2">
    <name type="scientific">Salix dunnii</name>
    <dbReference type="NCBI Taxonomy" id="1413687"/>
    <lineage>
        <taxon>Eukaryota</taxon>
        <taxon>Viridiplantae</taxon>
        <taxon>Streptophyta</taxon>
        <taxon>Embryophyta</taxon>
        <taxon>Tracheophyta</taxon>
        <taxon>Spermatophyta</taxon>
        <taxon>Magnoliopsida</taxon>
        <taxon>eudicotyledons</taxon>
        <taxon>Gunneridae</taxon>
        <taxon>Pentapetalae</taxon>
        <taxon>rosids</taxon>
        <taxon>fabids</taxon>
        <taxon>Malpighiales</taxon>
        <taxon>Salicaceae</taxon>
        <taxon>Saliceae</taxon>
        <taxon>Salix</taxon>
    </lineage>
</organism>
<dbReference type="Proteomes" id="UP000657918">
    <property type="component" value="Unassembled WGS sequence"/>
</dbReference>
<gene>
    <name evidence="1" type="ORF">SADUNF_Sadunf18G0009600</name>
</gene>
<sequence length="227" mass="26317">MLLLLLPSRSSFFFFKRSLSFKMAKDTMPRPWFLDLVPLMVVLLAVAHVLALPLRNSPREIRGNEKILRKKLLLEVDIRNQQLFFLSKRCQIEMMFANNEYTTTRCLGWFSIGMSAMRHMDVSNLPPNVFVFEMQITISSNIIYKLVMGCIWLPHRLCFCISKCYIFLDNCLRDVESCLPIAYLCLSRWSSLLIQALTNTASSAVVKRDFGMHVDCLSTIIYYSSMN</sequence>
<accession>A0A835J4S4</accession>